<proteinExistence type="inferred from homology"/>
<gene>
    <name evidence="5 7" type="primary">bioH</name>
    <name evidence="7" type="ORF">AW08_03321</name>
</gene>
<comment type="similarity">
    <text evidence="5">Belongs to the AB hydrolase superfamily. Carboxylesterase BioH family.</text>
</comment>
<comment type="subunit">
    <text evidence="5">Monomer.</text>
</comment>
<organism evidence="7 8">
    <name type="scientific">Candidatus Accumulibacter adjunctus</name>
    <dbReference type="NCBI Taxonomy" id="1454001"/>
    <lineage>
        <taxon>Bacteria</taxon>
        <taxon>Pseudomonadati</taxon>
        <taxon>Pseudomonadota</taxon>
        <taxon>Betaproteobacteria</taxon>
        <taxon>Candidatus Accumulibacter</taxon>
    </lineage>
</organism>
<dbReference type="GO" id="GO:0009102">
    <property type="term" value="P:biotin biosynthetic process"/>
    <property type="evidence" value="ECO:0007669"/>
    <property type="project" value="UniProtKB-UniRule"/>
</dbReference>
<feature type="active site" evidence="5">
    <location>
        <position position="230"/>
    </location>
</feature>
<evidence type="ECO:0000256" key="1">
    <source>
        <dbReference type="ARBA" id="ARBA00022487"/>
    </source>
</evidence>
<evidence type="ECO:0000256" key="3">
    <source>
        <dbReference type="ARBA" id="ARBA00022756"/>
    </source>
</evidence>
<accession>A0A011M6M4</accession>
<feature type="binding site" evidence="5">
    <location>
        <position position="230"/>
    </location>
    <ligand>
        <name>substrate</name>
    </ligand>
</feature>
<evidence type="ECO:0000259" key="6">
    <source>
        <dbReference type="Pfam" id="PF12697"/>
    </source>
</evidence>
<sequence>MRLIAGDGPDVALLHGWGLGSAVWRPLLEPLSHSCRLHVVDLPGYGRTADDPTSLAACAESLLASLPAAVTLCGWSLGGLLALRAALLAPQQVGGLILIGSTPCFVQRPDWPAAQPASVLAGFADSVGQRPAETLQRFVALLCQGDGQARTLTRVLLGQLRQQPLPSPAALQRGLDWLRDTDLRPLLAGIGCRSLLLHGASDALNPLAAATWLAQALSGSRLEVFPDTGHAPFLTDPARCVELINQFCHATRAR</sequence>
<comment type="catalytic activity">
    <reaction evidence="5">
        <text>6-carboxyhexanoyl-[ACP] methyl ester + H2O = 6-carboxyhexanoyl-[ACP] + methanol + H(+)</text>
        <dbReference type="Rhea" id="RHEA:42700"/>
        <dbReference type="Rhea" id="RHEA-COMP:9955"/>
        <dbReference type="Rhea" id="RHEA-COMP:10186"/>
        <dbReference type="ChEBI" id="CHEBI:15377"/>
        <dbReference type="ChEBI" id="CHEBI:15378"/>
        <dbReference type="ChEBI" id="CHEBI:17790"/>
        <dbReference type="ChEBI" id="CHEBI:78846"/>
        <dbReference type="ChEBI" id="CHEBI:82735"/>
        <dbReference type="EC" id="3.1.1.85"/>
    </reaction>
</comment>
<feature type="active site" description="Nucleophile" evidence="5">
    <location>
        <position position="76"/>
    </location>
</feature>
<keyword evidence="4 5" id="KW-0378">Hydrolase</keyword>
<keyword evidence="3 5" id="KW-0093">Biotin biosynthesis</keyword>
<dbReference type="SUPFAM" id="SSF53474">
    <property type="entry name" value="alpha/beta-Hydrolases"/>
    <property type="match status" value="1"/>
</dbReference>
<evidence type="ECO:0000256" key="4">
    <source>
        <dbReference type="ARBA" id="ARBA00022801"/>
    </source>
</evidence>
<dbReference type="NCBIfam" id="TIGR01738">
    <property type="entry name" value="bioH"/>
    <property type="match status" value="1"/>
</dbReference>
<keyword evidence="8" id="KW-1185">Reference proteome</keyword>
<dbReference type="AlphaFoldDB" id="A0A011M6M4"/>
<dbReference type="PATRIC" id="fig|1454001.3.peg.3367"/>
<comment type="caution">
    <text evidence="7">The sequence shown here is derived from an EMBL/GenBank/DDBJ whole genome shotgun (WGS) entry which is preliminary data.</text>
</comment>
<dbReference type="STRING" id="1454001.AW08_03321"/>
<dbReference type="EC" id="3.1.1.85" evidence="5"/>
<dbReference type="Pfam" id="PF12697">
    <property type="entry name" value="Abhydrolase_6"/>
    <property type="match status" value="1"/>
</dbReference>
<dbReference type="Gene3D" id="3.40.50.1820">
    <property type="entry name" value="alpha/beta hydrolase"/>
    <property type="match status" value="1"/>
</dbReference>
<feature type="binding site" evidence="5">
    <location>
        <position position="17"/>
    </location>
    <ligand>
        <name>substrate</name>
    </ligand>
</feature>
<dbReference type="PANTHER" id="PTHR43798">
    <property type="entry name" value="MONOACYLGLYCEROL LIPASE"/>
    <property type="match status" value="1"/>
</dbReference>
<reference evidence="7" key="1">
    <citation type="submission" date="2014-02" db="EMBL/GenBank/DDBJ databases">
        <title>Expanding our view of genomic diversity in Candidatus Accumulibacter clades.</title>
        <authorList>
            <person name="Skennerton C.T."/>
            <person name="Barr J.J."/>
            <person name="Slater F.R."/>
            <person name="Bond P.L."/>
            <person name="Tyson G.W."/>
        </authorList>
    </citation>
    <scope>NUCLEOTIDE SEQUENCE [LARGE SCALE GENOMIC DNA]</scope>
</reference>
<dbReference type="GO" id="GO:0090499">
    <property type="term" value="F:pimelyl-[acyl-carrier protein] methyl ester esterase activity"/>
    <property type="evidence" value="ECO:0007669"/>
    <property type="project" value="UniProtKB-EC"/>
</dbReference>
<dbReference type="EMBL" id="JFAX01000025">
    <property type="protein sequence ID" value="EXI65273.1"/>
    <property type="molecule type" value="Genomic_DNA"/>
</dbReference>
<comment type="caution">
    <text evidence="5">Lacks conserved residue(s) required for the propagation of feature annotation.</text>
</comment>
<dbReference type="GO" id="GO:0005737">
    <property type="term" value="C:cytoplasm"/>
    <property type="evidence" value="ECO:0007669"/>
    <property type="project" value="UniProtKB-SubCell"/>
</dbReference>
<feature type="binding site" evidence="5">
    <location>
        <begin position="76"/>
        <end position="77"/>
    </location>
    <ligand>
        <name>substrate</name>
    </ligand>
</feature>
<feature type="active site" evidence="5">
    <location>
        <position position="202"/>
    </location>
</feature>
<feature type="domain" description="AB hydrolase-1" evidence="6">
    <location>
        <begin position="13"/>
        <end position="242"/>
    </location>
</feature>
<evidence type="ECO:0000256" key="2">
    <source>
        <dbReference type="ARBA" id="ARBA00022490"/>
    </source>
</evidence>
<dbReference type="PANTHER" id="PTHR43798:SF31">
    <property type="entry name" value="AB HYDROLASE SUPERFAMILY PROTEIN YCLE"/>
    <property type="match status" value="1"/>
</dbReference>
<dbReference type="InterPro" id="IPR000073">
    <property type="entry name" value="AB_hydrolase_1"/>
</dbReference>
<evidence type="ECO:0000256" key="5">
    <source>
        <dbReference type="HAMAP-Rule" id="MF_01260"/>
    </source>
</evidence>
<evidence type="ECO:0000313" key="8">
    <source>
        <dbReference type="Proteomes" id="UP000020218"/>
    </source>
</evidence>
<keyword evidence="1 5" id="KW-0719">Serine esterase</keyword>
<dbReference type="HAMAP" id="MF_01260">
    <property type="entry name" value="Carboxylester"/>
    <property type="match status" value="1"/>
</dbReference>
<dbReference type="GO" id="GO:0016020">
    <property type="term" value="C:membrane"/>
    <property type="evidence" value="ECO:0007669"/>
    <property type="project" value="TreeGrafter"/>
</dbReference>
<comment type="function">
    <text evidence="5">The physiological role of BioH is to remove the methyl group introduced by BioC when the pimeloyl moiety is complete. It allows to synthesize pimeloyl-ACP via the fatty acid synthetic pathway through the hydrolysis of the ester bonds of pimeloyl-ACP esters.</text>
</comment>
<name>A0A011M6M4_9PROT</name>
<comment type="pathway">
    <text evidence="5">Cofactor biosynthesis; biotin biosynthesis.</text>
</comment>
<dbReference type="InterPro" id="IPR029058">
    <property type="entry name" value="AB_hydrolase_fold"/>
</dbReference>
<protein>
    <recommendedName>
        <fullName evidence="5">Pimeloyl-[acyl-carrier protein] methyl ester esterase</fullName>
        <ecNumber evidence="5">3.1.1.85</ecNumber>
    </recommendedName>
    <alternativeName>
        <fullName evidence="5">Biotin synthesis protein BioH</fullName>
    </alternativeName>
    <alternativeName>
        <fullName evidence="5">Carboxylesterase BioH</fullName>
    </alternativeName>
</protein>
<keyword evidence="2 5" id="KW-0963">Cytoplasm</keyword>
<comment type="subcellular location">
    <subcellularLocation>
        <location evidence="5">Cytoplasm</location>
    </subcellularLocation>
</comment>
<dbReference type="Proteomes" id="UP000020218">
    <property type="component" value="Unassembled WGS sequence"/>
</dbReference>
<dbReference type="InterPro" id="IPR010076">
    <property type="entry name" value="BioH"/>
</dbReference>
<dbReference type="InterPro" id="IPR050266">
    <property type="entry name" value="AB_hydrolase_sf"/>
</dbReference>
<evidence type="ECO:0000313" key="7">
    <source>
        <dbReference type="EMBL" id="EXI65273.1"/>
    </source>
</evidence>